<proteinExistence type="inferred from homology"/>
<dbReference type="Proteomes" id="UP000001476">
    <property type="component" value="Chromosome"/>
</dbReference>
<dbReference type="GO" id="GO:0005524">
    <property type="term" value="F:ATP binding"/>
    <property type="evidence" value="ECO:0007669"/>
    <property type="project" value="UniProtKB-KW"/>
</dbReference>
<dbReference type="KEGG" id="eel:EUBELI_00784"/>
<dbReference type="InterPro" id="IPR001482">
    <property type="entry name" value="T2SS/T4SS_dom"/>
</dbReference>
<feature type="compositionally biased region" description="Low complexity" evidence="4">
    <location>
        <begin position="572"/>
        <end position="589"/>
    </location>
</feature>
<dbReference type="Pfam" id="PF05157">
    <property type="entry name" value="MshEN"/>
    <property type="match status" value="1"/>
</dbReference>
<feature type="domain" description="Bacterial type II secretion system protein E" evidence="5">
    <location>
        <begin position="385"/>
        <end position="399"/>
    </location>
</feature>
<dbReference type="Gene3D" id="3.30.450.90">
    <property type="match status" value="1"/>
</dbReference>
<dbReference type="SUPFAM" id="SSF160246">
    <property type="entry name" value="EspE N-terminal domain-like"/>
    <property type="match status" value="1"/>
</dbReference>
<dbReference type="GO" id="GO:0005886">
    <property type="term" value="C:plasma membrane"/>
    <property type="evidence" value="ECO:0007669"/>
    <property type="project" value="TreeGrafter"/>
</dbReference>
<dbReference type="eggNOG" id="COG2804">
    <property type="taxonomic scope" value="Bacteria"/>
</dbReference>
<dbReference type="Gene3D" id="3.30.300.160">
    <property type="entry name" value="Type II secretion system, protein E, N-terminal domain"/>
    <property type="match status" value="1"/>
</dbReference>
<keyword evidence="3" id="KW-0067">ATP-binding</keyword>
<dbReference type="FunFam" id="3.40.50.300:FF:000398">
    <property type="entry name" value="Type IV pilus assembly ATPase PilB"/>
    <property type="match status" value="1"/>
</dbReference>
<evidence type="ECO:0000259" key="5">
    <source>
        <dbReference type="PROSITE" id="PS00662"/>
    </source>
</evidence>
<dbReference type="PROSITE" id="PS00662">
    <property type="entry name" value="T2SP_E"/>
    <property type="match status" value="1"/>
</dbReference>
<accession>C4Z588</accession>
<evidence type="ECO:0000313" key="6">
    <source>
        <dbReference type="EMBL" id="ACR71792.1"/>
    </source>
</evidence>
<dbReference type="PANTHER" id="PTHR30258:SF1">
    <property type="entry name" value="PROTEIN TRANSPORT PROTEIN HOFB HOMOLOG"/>
    <property type="match status" value="1"/>
</dbReference>
<dbReference type="AlphaFoldDB" id="C4Z588"/>
<dbReference type="SUPFAM" id="SSF52540">
    <property type="entry name" value="P-loop containing nucleoside triphosphate hydrolases"/>
    <property type="match status" value="1"/>
</dbReference>
<sequence length="615" mass="67526">MNYRKKIRLGDVLVKKGIIDENQLQTALSRQREQGKMLGEMVIALGYATQRDINEALCDSLGIDFVDMRETDVSEDVLSMLDENIMRKYTLVPLGDAPDNPGAIRVAMADPTNILAMDDINIVTGKQVVPVLANASDINAFFDKAFGQKQAQSIVDLYKKEQGDVFKEETKEDKARREEIENAPIVQLINSVIEQAVRQRASDIHIEPMEKSIRVRYRIDGNLREIIDYDNTLLGAITTRIKIMSGMDISEKRKPQDGRITLNVDGREYDIRVSNLPTVYGEKCVMRIASKEGFNIDKSKLGLTPADLKVFDDILKNPHGIILVTGPTGSGKSTTLYTALSELNTEDVNIITVEDPVEANIDGINQVQVNNKANLTFATALRSILRQDPDIIMIGEIRDGETAEIAVRASITGHLVVSTLHTNSTASSVARLEDMGIESYLIADSLVGIIAQRLVRKLCDCKMPKEASAAEKEMLGLNPDEPFTVYEPCGCKLCNGTGYYGRLGIYEIMKITPSIKRLISKHADAEDIKNQAISEGMNTLKMAATNAVKEGVTTIAEMVKATYEAEEDDSQPNAKNANAGAVKKPAAPASSLTSGLSAGRSDDNEIVEIELEQID</sequence>
<comment type="similarity">
    <text evidence="1">Belongs to the GSP E family.</text>
</comment>
<name>C4Z588_LACE2</name>
<keyword evidence="7" id="KW-1185">Reference proteome</keyword>
<protein>
    <submittedName>
        <fullName evidence="6">Type IV pilus assembly protein PilB</fullName>
    </submittedName>
</protein>
<dbReference type="InterPro" id="IPR027417">
    <property type="entry name" value="P-loop_NTPase"/>
</dbReference>
<dbReference type="Pfam" id="PF00437">
    <property type="entry name" value="T2SSE"/>
    <property type="match status" value="1"/>
</dbReference>
<dbReference type="GO" id="GO:0016887">
    <property type="term" value="F:ATP hydrolysis activity"/>
    <property type="evidence" value="ECO:0007669"/>
    <property type="project" value="TreeGrafter"/>
</dbReference>
<dbReference type="EMBL" id="CP001104">
    <property type="protein sequence ID" value="ACR71792.1"/>
    <property type="molecule type" value="Genomic_DNA"/>
</dbReference>
<dbReference type="RefSeq" id="WP_012739028.1">
    <property type="nucleotide sequence ID" value="NC_012778.1"/>
</dbReference>
<dbReference type="InterPro" id="IPR037257">
    <property type="entry name" value="T2SS_E_N_sf"/>
</dbReference>
<evidence type="ECO:0000256" key="2">
    <source>
        <dbReference type="ARBA" id="ARBA00022741"/>
    </source>
</evidence>
<dbReference type="Gene3D" id="3.40.50.300">
    <property type="entry name" value="P-loop containing nucleotide triphosphate hydrolases"/>
    <property type="match status" value="1"/>
</dbReference>
<dbReference type="STRING" id="515620.EUBELI_00784"/>
<dbReference type="HOGENOM" id="CLU_013446_10_1_9"/>
<evidence type="ECO:0000313" key="7">
    <source>
        <dbReference type="Proteomes" id="UP000001476"/>
    </source>
</evidence>
<dbReference type="FunFam" id="3.30.450.90:FF:000001">
    <property type="entry name" value="Type II secretion system ATPase GspE"/>
    <property type="match status" value="1"/>
</dbReference>
<dbReference type="InterPro" id="IPR007831">
    <property type="entry name" value="T2SS_GspE_N"/>
</dbReference>
<evidence type="ECO:0000256" key="1">
    <source>
        <dbReference type="ARBA" id="ARBA00006611"/>
    </source>
</evidence>
<dbReference type="InterPro" id="IPR003593">
    <property type="entry name" value="AAA+_ATPase"/>
</dbReference>
<organism evidence="6 7">
    <name type="scientific">Lachnospira eligens (strain ATCC 27750 / DSM 3376 / VPI C15-48 / C15-B4)</name>
    <name type="common">Eubacterium eligens</name>
    <dbReference type="NCBI Taxonomy" id="515620"/>
    <lineage>
        <taxon>Bacteria</taxon>
        <taxon>Bacillati</taxon>
        <taxon>Bacillota</taxon>
        <taxon>Clostridia</taxon>
        <taxon>Lachnospirales</taxon>
        <taxon>Lachnospiraceae</taxon>
        <taxon>Lachnospira</taxon>
    </lineage>
</organism>
<keyword evidence="2" id="KW-0547">Nucleotide-binding</keyword>
<dbReference type="PANTHER" id="PTHR30258">
    <property type="entry name" value="TYPE II SECRETION SYSTEM PROTEIN GSPE-RELATED"/>
    <property type="match status" value="1"/>
</dbReference>
<evidence type="ECO:0000256" key="4">
    <source>
        <dbReference type="SAM" id="MobiDB-lite"/>
    </source>
</evidence>
<dbReference type="CDD" id="cd01129">
    <property type="entry name" value="PulE-GspE-like"/>
    <property type="match status" value="1"/>
</dbReference>
<feature type="region of interest" description="Disordered" evidence="4">
    <location>
        <begin position="563"/>
        <end position="615"/>
    </location>
</feature>
<reference evidence="6 7" key="1">
    <citation type="journal article" date="2009" name="Proc. Natl. Acad. Sci. U.S.A.">
        <title>Characterizing a model human gut microbiota composed of members of its two dominant bacterial phyla.</title>
        <authorList>
            <person name="Mahowald M.A."/>
            <person name="Rey F.E."/>
            <person name="Seedorf H."/>
            <person name="Turnbaugh P.J."/>
            <person name="Fulton R.S."/>
            <person name="Wollam A."/>
            <person name="Shah N."/>
            <person name="Wang C."/>
            <person name="Magrini V."/>
            <person name="Wilson R.K."/>
            <person name="Cantarel B.L."/>
            <person name="Coutinho P.M."/>
            <person name="Henrissat B."/>
            <person name="Crock L.W."/>
            <person name="Russell A."/>
            <person name="Verberkmoes N.C."/>
            <person name="Hettich R.L."/>
            <person name="Gordon J.I."/>
        </authorList>
    </citation>
    <scope>NUCLEOTIDE SEQUENCE [LARGE SCALE GENOMIC DNA]</scope>
    <source>
        <strain evidence="7">ATCC 27750 / DSM 3376 / VPI C15-48 / C15-B4</strain>
    </source>
</reference>
<gene>
    <name evidence="6" type="ordered locus">EUBELI_00784</name>
</gene>
<dbReference type="SMART" id="SM00382">
    <property type="entry name" value="AAA"/>
    <property type="match status" value="1"/>
</dbReference>
<dbReference type="GeneID" id="41355524"/>
<evidence type="ECO:0000256" key="3">
    <source>
        <dbReference type="ARBA" id="ARBA00022840"/>
    </source>
</evidence>
<feature type="compositionally biased region" description="Acidic residues" evidence="4">
    <location>
        <begin position="604"/>
        <end position="615"/>
    </location>
</feature>